<feature type="transmembrane region" description="Helical" evidence="5">
    <location>
        <begin position="154"/>
        <end position="176"/>
    </location>
</feature>
<dbReference type="Proteomes" id="UP000011087">
    <property type="component" value="Unassembled WGS sequence"/>
</dbReference>
<dbReference type="EnsemblProtists" id="EKX50284">
    <property type="protein sequence ID" value="EKX50284"/>
    <property type="gene ID" value="GUITHDRAFT_151269"/>
</dbReference>
<gene>
    <name evidence="6" type="ORF">GUITHDRAFT_151269</name>
</gene>
<comment type="similarity">
    <text evidence="5">Belongs to the BI1 family.</text>
</comment>
<protein>
    <submittedName>
        <fullName evidence="6 7">Uncharacterized protein</fullName>
    </submittedName>
</protein>
<dbReference type="PaxDb" id="55529-EKX50284"/>
<reference evidence="8" key="2">
    <citation type="submission" date="2012-11" db="EMBL/GenBank/DDBJ databases">
        <authorList>
            <person name="Kuo A."/>
            <person name="Curtis B.A."/>
            <person name="Tanifuji G."/>
            <person name="Burki F."/>
            <person name="Gruber A."/>
            <person name="Irimia M."/>
            <person name="Maruyama S."/>
            <person name="Arias M.C."/>
            <person name="Ball S.G."/>
            <person name="Gile G.H."/>
            <person name="Hirakawa Y."/>
            <person name="Hopkins J.F."/>
            <person name="Rensing S.A."/>
            <person name="Schmutz J."/>
            <person name="Symeonidi A."/>
            <person name="Elias M."/>
            <person name="Eveleigh R.J."/>
            <person name="Herman E.K."/>
            <person name="Klute M.J."/>
            <person name="Nakayama T."/>
            <person name="Obornik M."/>
            <person name="Reyes-Prieto A."/>
            <person name="Armbrust E.V."/>
            <person name="Aves S.J."/>
            <person name="Beiko R.G."/>
            <person name="Coutinho P."/>
            <person name="Dacks J.B."/>
            <person name="Durnford D.G."/>
            <person name="Fast N.M."/>
            <person name="Green B.R."/>
            <person name="Grisdale C."/>
            <person name="Hempe F."/>
            <person name="Henrissat B."/>
            <person name="Hoppner M.P."/>
            <person name="Ishida K.-I."/>
            <person name="Kim E."/>
            <person name="Koreny L."/>
            <person name="Kroth P.G."/>
            <person name="Liu Y."/>
            <person name="Malik S.-B."/>
            <person name="Maier U.G."/>
            <person name="McRose D."/>
            <person name="Mock T."/>
            <person name="Neilson J.A."/>
            <person name="Onodera N.T."/>
            <person name="Poole A.M."/>
            <person name="Pritham E.J."/>
            <person name="Richards T.A."/>
            <person name="Rocap G."/>
            <person name="Roy S.W."/>
            <person name="Sarai C."/>
            <person name="Schaack S."/>
            <person name="Shirato S."/>
            <person name="Slamovits C.H."/>
            <person name="Spencer D.F."/>
            <person name="Suzuki S."/>
            <person name="Worden A.Z."/>
            <person name="Zauner S."/>
            <person name="Barry K."/>
            <person name="Bell C."/>
            <person name="Bharti A.K."/>
            <person name="Crow J.A."/>
            <person name="Grimwood J."/>
            <person name="Kramer R."/>
            <person name="Lindquist E."/>
            <person name="Lucas S."/>
            <person name="Salamov A."/>
            <person name="McFadden G.I."/>
            <person name="Lane C.E."/>
            <person name="Keeling P.J."/>
            <person name="Gray M.W."/>
            <person name="Grigoriev I.V."/>
            <person name="Archibald J.M."/>
        </authorList>
    </citation>
    <scope>NUCLEOTIDE SEQUENCE</scope>
    <source>
        <strain evidence="8">CCMP2712</strain>
    </source>
</reference>
<sequence length="300" mass="32959">MYGRSEDKQNFLGAFKSEDEYGMGVGGGTTVNDCSKIYRLGFLRKVYGILTIQLIATAVICAMAMRIPGEVVKTKSVDYTVLAFGSFLAGSQGFQIVVFIVSIGVLFWLMFKKDSYPTNMILLSFWTVMMAMTVATACSATICDPLVLQSGNVVPLSMATKGGSMSLYGGSLKCAMNTPRFYEGSNSVLMALGITASLFFALTAFTLQSKWDFSFLGAGLFAATWILVIWGFVMMLFGGGANVRYLYALAGSVIFSLYIVFDTWMITNRLGPDDYIIAAIDLYLDIINLFIFILQLLRRE</sequence>
<dbReference type="PANTHER" id="PTHR23291">
    <property type="entry name" value="BAX INHIBITOR-RELATED"/>
    <property type="match status" value="1"/>
</dbReference>
<reference evidence="7" key="3">
    <citation type="submission" date="2016-03" db="UniProtKB">
        <authorList>
            <consortium name="EnsemblProtists"/>
        </authorList>
    </citation>
    <scope>IDENTIFICATION</scope>
</reference>
<accession>L1JPW0</accession>
<dbReference type="KEGG" id="gtt:GUITHDRAFT_151269"/>
<dbReference type="GeneID" id="17306788"/>
<comment type="subcellular location">
    <subcellularLocation>
        <location evidence="1">Membrane</location>
        <topology evidence="1">Multi-pass membrane protein</topology>
    </subcellularLocation>
</comment>
<dbReference type="OMA" id="MGDVIGM"/>
<dbReference type="OrthoDB" id="7933078at2759"/>
<keyword evidence="8" id="KW-1185">Reference proteome</keyword>
<feature type="transmembrane region" description="Helical" evidence="5">
    <location>
        <begin position="213"/>
        <end position="233"/>
    </location>
</feature>
<dbReference type="Pfam" id="PF01027">
    <property type="entry name" value="Bax1-I"/>
    <property type="match status" value="1"/>
</dbReference>
<evidence type="ECO:0000256" key="1">
    <source>
        <dbReference type="ARBA" id="ARBA00004141"/>
    </source>
</evidence>
<organism evidence="6">
    <name type="scientific">Guillardia theta (strain CCMP2712)</name>
    <name type="common">Cryptophyte</name>
    <dbReference type="NCBI Taxonomy" id="905079"/>
    <lineage>
        <taxon>Eukaryota</taxon>
        <taxon>Cryptophyceae</taxon>
        <taxon>Pyrenomonadales</taxon>
        <taxon>Geminigeraceae</taxon>
        <taxon>Guillardia</taxon>
    </lineage>
</organism>
<feature type="transmembrane region" description="Helical" evidence="5">
    <location>
        <begin position="87"/>
        <end position="109"/>
    </location>
</feature>
<dbReference type="eggNOG" id="KOG2322">
    <property type="taxonomic scope" value="Eukaryota"/>
</dbReference>
<evidence type="ECO:0000256" key="2">
    <source>
        <dbReference type="ARBA" id="ARBA00022692"/>
    </source>
</evidence>
<proteinExistence type="inferred from homology"/>
<dbReference type="AlphaFoldDB" id="L1JPW0"/>
<name>L1JPW0_GUITC</name>
<keyword evidence="3 5" id="KW-1133">Transmembrane helix</keyword>
<evidence type="ECO:0000313" key="6">
    <source>
        <dbReference type="EMBL" id="EKX50284.1"/>
    </source>
</evidence>
<evidence type="ECO:0000256" key="4">
    <source>
        <dbReference type="ARBA" id="ARBA00023136"/>
    </source>
</evidence>
<dbReference type="HOGENOM" id="CLU_058671_0_0_1"/>
<dbReference type="InterPro" id="IPR006214">
    <property type="entry name" value="Bax_inhibitor_1-related"/>
</dbReference>
<feature type="transmembrane region" description="Helical" evidence="5">
    <location>
        <begin position="46"/>
        <end position="67"/>
    </location>
</feature>
<evidence type="ECO:0000256" key="3">
    <source>
        <dbReference type="ARBA" id="ARBA00022989"/>
    </source>
</evidence>
<dbReference type="GO" id="GO:0016020">
    <property type="term" value="C:membrane"/>
    <property type="evidence" value="ECO:0007669"/>
    <property type="project" value="UniProtKB-SubCell"/>
</dbReference>
<feature type="transmembrane region" description="Helical" evidence="5">
    <location>
        <begin position="276"/>
        <end position="297"/>
    </location>
</feature>
<evidence type="ECO:0000313" key="8">
    <source>
        <dbReference type="Proteomes" id="UP000011087"/>
    </source>
</evidence>
<keyword evidence="2 5" id="KW-0812">Transmembrane</keyword>
<feature type="transmembrane region" description="Helical" evidence="5">
    <location>
        <begin position="188"/>
        <end position="207"/>
    </location>
</feature>
<keyword evidence="4 5" id="KW-0472">Membrane</keyword>
<dbReference type="RefSeq" id="XP_005837264.1">
    <property type="nucleotide sequence ID" value="XM_005837207.1"/>
</dbReference>
<reference evidence="6 8" key="1">
    <citation type="journal article" date="2012" name="Nature">
        <title>Algal genomes reveal evolutionary mosaicism and the fate of nucleomorphs.</title>
        <authorList>
            <consortium name="DOE Joint Genome Institute"/>
            <person name="Curtis B.A."/>
            <person name="Tanifuji G."/>
            <person name="Burki F."/>
            <person name="Gruber A."/>
            <person name="Irimia M."/>
            <person name="Maruyama S."/>
            <person name="Arias M.C."/>
            <person name="Ball S.G."/>
            <person name="Gile G.H."/>
            <person name="Hirakawa Y."/>
            <person name="Hopkins J.F."/>
            <person name="Kuo A."/>
            <person name="Rensing S.A."/>
            <person name="Schmutz J."/>
            <person name="Symeonidi A."/>
            <person name="Elias M."/>
            <person name="Eveleigh R.J."/>
            <person name="Herman E.K."/>
            <person name="Klute M.J."/>
            <person name="Nakayama T."/>
            <person name="Obornik M."/>
            <person name="Reyes-Prieto A."/>
            <person name="Armbrust E.V."/>
            <person name="Aves S.J."/>
            <person name="Beiko R.G."/>
            <person name="Coutinho P."/>
            <person name="Dacks J.B."/>
            <person name="Durnford D.G."/>
            <person name="Fast N.M."/>
            <person name="Green B.R."/>
            <person name="Grisdale C.J."/>
            <person name="Hempel F."/>
            <person name="Henrissat B."/>
            <person name="Hoppner M.P."/>
            <person name="Ishida K."/>
            <person name="Kim E."/>
            <person name="Koreny L."/>
            <person name="Kroth P.G."/>
            <person name="Liu Y."/>
            <person name="Malik S.B."/>
            <person name="Maier U.G."/>
            <person name="McRose D."/>
            <person name="Mock T."/>
            <person name="Neilson J.A."/>
            <person name="Onodera N.T."/>
            <person name="Poole A.M."/>
            <person name="Pritham E.J."/>
            <person name="Richards T.A."/>
            <person name="Rocap G."/>
            <person name="Roy S.W."/>
            <person name="Sarai C."/>
            <person name="Schaack S."/>
            <person name="Shirato S."/>
            <person name="Slamovits C.H."/>
            <person name="Spencer D.F."/>
            <person name="Suzuki S."/>
            <person name="Worden A.Z."/>
            <person name="Zauner S."/>
            <person name="Barry K."/>
            <person name="Bell C."/>
            <person name="Bharti A.K."/>
            <person name="Crow J.A."/>
            <person name="Grimwood J."/>
            <person name="Kramer R."/>
            <person name="Lindquist E."/>
            <person name="Lucas S."/>
            <person name="Salamov A."/>
            <person name="McFadden G.I."/>
            <person name="Lane C.E."/>
            <person name="Keeling P.J."/>
            <person name="Gray M.W."/>
            <person name="Grigoriev I.V."/>
            <person name="Archibald J.M."/>
        </authorList>
    </citation>
    <scope>NUCLEOTIDE SEQUENCE</scope>
    <source>
        <strain evidence="6 8">CCMP2712</strain>
    </source>
</reference>
<dbReference type="EMBL" id="JH992979">
    <property type="protein sequence ID" value="EKX50284.1"/>
    <property type="molecule type" value="Genomic_DNA"/>
</dbReference>
<feature type="transmembrane region" description="Helical" evidence="5">
    <location>
        <begin position="245"/>
        <end position="264"/>
    </location>
</feature>
<feature type="transmembrane region" description="Helical" evidence="5">
    <location>
        <begin position="121"/>
        <end position="142"/>
    </location>
</feature>
<comment type="caution">
    <text evidence="5">Lacks conserved residue(s) required for the propagation of feature annotation.</text>
</comment>
<evidence type="ECO:0000313" key="7">
    <source>
        <dbReference type="EnsemblProtists" id="EKX50284"/>
    </source>
</evidence>
<evidence type="ECO:0000256" key="5">
    <source>
        <dbReference type="RuleBase" id="RU004379"/>
    </source>
</evidence>
<dbReference type="PANTHER" id="PTHR23291:SF50">
    <property type="entry name" value="PROTEIN LIFEGUARD 4"/>
    <property type="match status" value="1"/>
</dbReference>